<sequence length="121" mass="13953">MKLESYSSHPSLLFQGQRVPQDNLRVLAAAMNLSNHMMVSVPEQGLILRLLERDRTGGLSTRQLAELCEVSIYRVRHLLLPLEKEGRIARDKMQKHHRWFLSEESVEIANDSNKAVFCLQQ</sequence>
<dbReference type="KEGG" id="hav:AT03_06455"/>
<dbReference type="PATRIC" id="fig|1453496.5.peg.1293"/>
<keyword evidence="2" id="KW-0804">Transcription</keyword>
<dbReference type="eggNOG" id="ENOG5032WHF">
    <property type="taxonomic scope" value="Bacteria"/>
</dbReference>
<dbReference type="InterPro" id="IPR006793">
    <property type="entry name" value="FaeA"/>
</dbReference>
<dbReference type="SUPFAM" id="SSF46785">
    <property type="entry name" value="Winged helix' DNA-binding domain"/>
    <property type="match status" value="1"/>
</dbReference>
<proteinExistence type="predicted"/>
<dbReference type="GO" id="GO:0006355">
    <property type="term" value="P:regulation of DNA-templated transcription"/>
    <property type="evidence" value="ECO:0007669"/>
    <property type="project" value="InterPro"/>
</dbReference>
<name>A0A097R002_HAFAL</name>
<dbReference type="AlphaFoldDB" id="A0A097R002"/>
<evidence type="ECO:0000256" key="1">
    <source>
        <dbReference type="ARBA" id="ARBA00023015"/>
    </source>
</evidence>
<reference evidence="3 4" key="1">
    <citation type="journal article" date="2014" name="Gut Pathog.">
        <title>Gene clusters of Hafnia alvei strain FB1 important in survival and pathogenesis: a draft genome perspective.</title>
        <authorList>
            <person name="Tan J.Y."/>
            <person name="Yin W.F."/>
            <person name="Chan K.G."/>
        </authorList>
    </citation>
    <scope>NUCLEOTIDE SEQUENCE [LARGE SCALE GENOMIC DNA]</scope>
    <source>
        <strain evidence="3 4">FB1</strain>
    </source>
</reference>
<dbReference type="HOGENOM" id="CLU_165339_0_0_6"/>
<dbReference type="Proteomes" id="UP000029986">
    <property type="component" value="Chromosome"/>
</dbReference>
<gene>
    <name evidence="3" type="ORF">AT03_06455</name>
</gene>
<evidence type="ECO:0000256" key="2">
    <source>
        <dbReference type="ARBA" id="ARBA00023163"/>
    </source>
</evidence>
<keyword evidence="1" id="KW-0805">Transcription regulation</keyword>
<keyword evidence="4" id="KW-1185">Reference proteome</keyword>
<evidence type="ECO:0000313" key="3">
    <source>
        <dbReference type="EMBL" id="AIU72069.1"/>
    </source>
</evidence>
<dbReference type="OrthoDB" id="6588517at2"/>
<evidence type="ECO:0000313" key="4">
    <source>
        <dbReference type="Proteomes" id="UP000029986"/>
    </source>
</evidence>
<dbReference type="Gene3D" id="1.10.10.10">
    <property type="entry name" value="Winged helix-like DNA-binding domain superfamily/Winged helix DNA-binding domain"/>
    <property type="match status" value="1"/>
</dbReference>
<dbReference type="GeneID" id="56890899"/>
<dbReference type="InterPro" id="IPR036388">
    <property type="entry name" value="WH-like_DNA-bd_sf"/>
</dbReference>
<dbReference type="Pfam" id="PF04703">
    <property type="entry name" value="FaeA"/>
    <property type="match status" value="1"/>
</dbReference>
<protein>
    <recommendedName>
        <fullName evidence="5">FaeA-like protein</fullName>
    </recommendedName>
</protein>
<dbReference type="EMBL" id="CP009706">
    <property type="protein sequence ID" value="AIU72069.1"/>
    <property type="molecule type" value="Genomic_DNA"/>
</dbReference>
<accession>A0A097R002</accession>
<dbReference type="InterPro" id="IPR036390">
    <property type="entry name" value="WH_DNA-bd_sf"/>
</dbReference>
<organism evidence="3 4">
    <name type="scientific">Hafnia alvei FB1</name>
    <dbReference type="NCBI Taxonomy" id="1453496"/>
    <lineage>
        <taxon>Bacteria</taxon>
        <taxon>Pseudomonadati</taxon>
        <taxon>Pseudomonadota</taxon>
        <taxon>Gammaproteobacteria</taxon>
        <taxon>Enterobacterales</taxon>
        <taxon>Hafniaceae</taxon>
        <taxon>Hafnia</taxon>
    </lineage>
</organism>
<evidence type="ECO:0008006" key="5">
    <source>
        <dbReference type="Google" id="ProtNLM"/>
    </source>
</evidence>
<dbReference type="RefSeq" id="WP_025800636.1">
    <property type="nucleotide sequence ID" value="NZ_CP009706.1"/>
</dbReference>